<dbReference type="PROSITE" id="PS50885">
    <property type="entry name" value="HAMP"/>
    <property type="match status" value="1"/>
</dbReference>
<dbReference type="Gene3D" id="1.10.287.130">
    <property type="match status" value="1"/>
</dbReference>
<keyword evidence="7 14" id="KW-0418">Kinase</keyword>
<dbReference type="Gene3D" id="6.10.340.10">
    <property type="match status" value="1"/>
</dbReference>
<evidence type="ECO:0000313" key="14">
    <source>
        <dbReference type="EMBL" id="VFA96467.1"/>
    </source>
</evidence>
<name>A0A4U8W3D2_9NOCA</name>
<accession>A0A4U8W3D2</accession>
<evidence type="ECO:0000259" key="13">
    <source>
        <dbReference type="PROSITE" id="PS50885"/>
    </source>
</evidence>
<dbReference type="RefSeq" id="WP_232052009.1">
    <property type="nucleotide sequence ID" value="NZ_LR215973.1"/>
</dbReference>
<gene>
    <name evidence="14" type="primary">tcrY_1</name>
    <name evidence="14" type="ORF">NCTC10797_00217</name>
</gene>
<keyword evidence="4" id="KW-0597">Phosphoprotein</keyword>
<dbReference type="GO" id="GO:0000155">
    <property type="term" value="F:phosphorelay sensor kinase activity"/>
    <property type="evidence" value="ECO:0007669"/>
    <property type="project" value="InterPro"/>
</dbReference>
<evidence type="ECO:0000256" key="9">
    <source>
        <dbReference type="ARBA" id="ARBA00023012"/>
    </source>
</evidence>
<dbReference type="PANTHER" id="PTHR45436">
    <property type="entry name" value="SENSOR HISTIDINE KINASE YKOH"/>
    <property type="match status" value="1"/>
</dbReference>
<evidence type="ECO:0000256" key="5">
    <source>
        <dbReference type="ARBA" id="ARBA00022679"/>
    </source>
</evidence>
<dbReference type="PRINTS" id="PR00344">
    <property type="entry name" value="BCTRLSENSOR"/>
</dbReference>
<comment type="subcellular location">
    <subcellularLocation>
        <location evidence="2">Cell membrane</location>
    </subcellularLocation>
</comment>
<evidence type="ECO:0000256" key="2">
    <source>
        <dbReference type="ARBA" id="ARBA00004236"/>
    </source>
</evidence>
<dbReference type="Pfam" id="PF00512">
    <property type="entry name" value="HisKA"/>
    <property type="match status" value="1"/>
</dbReference>
<feature type="region of interest" description="Disordered" evidence="11">
    <location>
        <begin position="193"/>
        <end position="262"/>
    </location>
</feature>
<evidence type="ECO:0000256" key="11">
    <source>
        <dbReference type="SAM" id="MobiDB-lite"/>
    </source>
</evidence>
<dbReference type="SUPFAM" id="SSF158472">
    <property type="entry name" value="HAMP domain-like"/>
    <property type="match status" value="1"/>
</dbReference>
<keyword evidence="9" id="KW-0902">Two-component regulatory system</keyword>
<dbReference type="FunFam" id="1.10.287.130:FF:000009">
    <property type="entry name" value="Two-component sensor histidine kinase"/>
    <property type="match status" value="1"/>
</dbReference>
<evidence type="ECO:0000256" key="3">
    <source>
        <dbReference type="ARBA" id="ARBA00012438"/>
    </source>
</evidence>
<proteinExistence type="predicted"/>
<organism evidence="14 15">
    <name type="scientific">Nocardia cyriacigeorgica</name>
    <dbReference type="NCBI Taxonomy" id="135487"/>
    <lineage>
        <taxon>Bacteria</taxon>
        <taxon>Bacillati</taxon>
        <taxon>Actinomycetota</taxon>
        <taxon>Actinomycetes</taxon>
        <taxon>Mycobacteriales</taxon>
        <taxon>Nocardiaceae</taxon>
        <taxon>Nocardia</taxon>
    </lineage>
</organism>
<dbReference type="InterPro" id="IPR036890">
    <property type="entry name" value="HATPase_C_sf"/>
</dbReference>
<dbReference type="InterPro" id="IPR036097">
    <property type="entry name" value="HisK_dim/P_sf"/>
</dbReference>
<dbReference type="SUPFAM" id="SSF47384">
    <property type="entry name" value="Homodimeric domain of signal transducing histidine kinase"/>
    <property type="match status" value="1"/>
</dbReference>
<evidence type="ECO:0000313" key="15">
    <source>
        <dbReference type="Proteomes" id="UP000290439"/>
    </source>
</evidence>
<evidence type="ECO:0000256" key="8">
    <source>
        <dbReference type="ARBA" id="ARBA00022989"/>
    </source>
</evidence>
<keyword evidence="5 14" id="KW-0808">Transferase</keyword>
<evidence type="ECO:0000259" key="12">
    <source>
        <dbReference type="PROSITE" id="PS50109"/>
    </source>
</evidence>
<feature type="compositionally biased region" description="Gly residues" evidence="11">
    <location>
        <begin position="196"/>
        <end position="258"/>
    </location>
</feature>
<dbReference type="Proteomes" id="UP000290439">
    <property type="component" value="Chromosome"/>
</dbReference>
<dbReference type="PANTHER" id="PTHR45436:SF5">
    <property type="entry name" value="SENSOR HISTIDINE KINASE TRCS"/>
    <property type="match status" value="1"/>
</dbReference>
<reference evidence="14 15" key="1">
    <citation type="submission" date="2019-02" db="EMBL/GenBank/DDBJ databases">
        <authorList>
            <consortium name="Pathogen Informatics"/>
        </authorList>
    </citation>
    <scope>NUCLEOTIDE SEQUENCE [LARGE SCALE GENOMIC DNA]</scope>
    <source>
        <strain evidence="14 15">3012STDY6756504</strain>
    </source>
</reference>
<comment type="catalytic activity">
    <reaction evidence="1">
        <text>ATP + protein L-histidine = ADP + protein N-phospho-L-histidine.</text>
        <dbReference type="EC" id="2.7.13.3"/>
    </reaction>
</comment>
<feature type="region of interest" description="Disordered" evidence="11">
    <location>
        <begin position="98"/>
        <end position="169"/>
    </location>
</feature>
<dbReference type="InterPro" id="IPR005467">
    <property type="entry name" value="His_kinase_dom"/>
</dbReference>
<dbReference type="CDD" id="cd00082">
    <property type="entry name" value="HisKA"/>
    <property type="match status" value="1"/>
</dbReference>
<dbReference type="SMART" id="SM00304">
    <property type="entry name" value="HAMP"/>
    <property type="match status" value="1"/>
</dbReference>
<dbReference type="InterPro" id="IPR003660">
    <property type="entry name" value="HAMP_dom"/>
</dbReference>
<evidence type="ECO:0000256" key="10">
    <source>
        <dbReference type="ARBA" id="ARBA00023136"/>
    </source>
</evidence>
<evidence type="ECO:0000256" key="6">
    <source>
        <dbReference type="ARBA" id="ARBA00022692"/>
    </source>
</evidence>
<sequence>MRRRSSPWSSVRARTTTAATVVVALALTATGLLVLGALRNNLVESASLQAEGNARDIVAQLEAGTDLTRLRFPDPDDEPAQVVSLDRAVLAADEELTFTGPLTDVTPQATGSDQSSSGEGEGEEEEGEDEEDEEEDEDDEEGTEGGGAGSSGDEPAEGSSATGANGAGSAGRLGAGATGGGSLAGAGNAGTSNGAASGGAGGPGSAGAGAAGVGPSTGGVGSDSGGADGGGAGAAGVGSGTGGAGSDSGGADGGGAGAPGSADAAAGAAEVTFSDVALTPPDADAPENFRVAAVPSTLATGQPVIVYAGASLETAESAVADARRAMLIGLPLLLAVVAAVTWLVTRRALRPVEAIRRELAEIMHGDLSRRVPEPRSRDEIARLAATTNETLAALEKSSERQRRFIADAAHELRSPIASLRTQLEVAQAHPDLLEMDGVLGDTVRIQQLAADLLLLARLDAGEQPRADRVDLRALIEQEISHRIGDRIPVEYMLPDEPIEVSGSRSQLARVLGNLVDNAQRHAATSVRVGLARNAGTAVIDVVDDGSGVPEADRERIFQRFVRLDEARSRDDGGAGLGLAIVRDVVERHDGAIGVEGAPRGGARFVVELPMA</sequence>
<dbReference type="EC" id="2.7.13.3" evidence="3"/>
<protein>
    <recommendedName>
        <fullName evidence="3">histidine kinase</fullName>
        <ecNumber evidence="3">2.7.13.3</ecNumber>
    </recommendedName>
</protein>
<dbReference type="InterPro" id="IPR003661">
    <property type="entry name" value="HisK_dim/P_dom"/>
</dbReference>
<keyword evidence="8" id="KW-1133">Transmembrane helix</keyword>
<evidence type="ECO:0000256" key="4">
    <source>
        <dbReference type="ARBA" id="ARBA00022553"/>
    </source>
</evidence>
<keyword evidence="10" id="KW-0472">Membrane</keyword>
<feature type="domain" description="Histidine kinase" evidence="12">
    <location>
        <begin position="407"/>
        <end position="611"/>
    </location>
</feature>
<dbReference type="InterPro" id="IPR050428">
    <property type="entry name" value="TCS_sensor_his_kinase"/>
</dbReference>
<dbReference type="InterPro" id="IPR004358">
    <property type="entry name" value="Sig_transdc_His_kin-like_C"/>
</dbReference>
<dbReference type="PROSITE" id="PS50109">
    <property type="entry name" value="HIS_KIN"/>
    <property type="match status" value="1"/>
</dbReference>
<dbReference type="SMART" id="SM00387">
    <property type="entry name" value="HATPase_c"/>
    <property type="match status" value="1"/>
</dbReference>
<feature type="domain" description="HAMP" evidence="13">
    <location>
        <begin position="346"/>
        <end position="399"/>
    </location>
</feature>
<dbReference type="SUPFAM" id="SSF55874">
    <property type="entry name" value="ATPase domain of HSP90 chaperone/DNA topoisomerase II/histidine kinase"/>
    <property type="match status" value="1"/>
</dbReference>
<evidence type="ECO:0000256" key="1">
    <source>
        <dbReference type="ARBA" id="ARBA00000085"/>
    </source>
</evidence>
<dbReference type="Pfam" id="PF02518">
    <property type="entry name" value="HATPase_c"/>
    <property type="match status" value="1"/>
</dbReference>
<dbReference type="AlphaFoldDB" id="A0A4U8W3D2"/>
<dbReference type="SMART" id="SM00388">
    <property type="entry name" value="HisKA"/>
    <property type="match status" value="1"/>
</dbReference>
<dbReference type="InterPro" id="IPR003594">
    <property type="entry name" value="HATPase_dom"/>
</dbReference>
<dbReference type="EMBL" id="LR215973">
    <property type="protein sequence ID" value="VFA96467.1"/>
    <property type="molecule type" value="Genomic_DNA"/>
</dbReference>
<feature type="compositionally biased region" description="Low complexity" evidence="11">
    <location>
        <begin position="151"/>
        <end position="164"/>
    </location>
</feature>
<keyword evidence="6" id="KW-0812">Transmembrane</keyword>
<feature type="compositionally biased region" description="Acidic residues" evidence="11">
    <location>
        <begin position="120"/>
        <end position="143"/>
    </location>
</feature>
<dbReference type="Pfam" id="PF00672">
    <property type="entry name" value="HAMP"/>
    <property type="match status" value="1"/>
</dbReference>
<dbReference type="CDD" id="cd06225">
    <property type="entry name" value="HAMP"/>
    <property type="match status" value="1"/>
</dbReference>
<dbReference type="Gene3D" id="3.30.565.10">
    <property type="entry name" value="Histidine kinase-like ATPase, C-terminal domain"/>
    <property type="match status" value="1"/>
</dbReference>
<evidence type="ECO:0000256" key="7">
    <source>
        <dbReference type="ARBA" id="ARBA00022777"/>
    </source>
</evidence>
<dbReference type="GO" id="GO:0005886">
    <property type="term" value="C:plasma membrane"/>
    <property type="evidence" value="ECO:0007669"/>
    <property type="project" value="UniProtKB-SubCell"/>
</dbReference>